<evidence type="ECO:0000313" key="2">
    <source>
        <dbReference type="EnsemblMetazoa" id="Aqu2.1.14689_001"/>
    </source>
</evidence>
<dbReference type="PANTHER" id="PTHR16777">
    <property type="entry name" value="PROTEIN ECT2"/>
    <property type="match status" value="1"/>
</dbReference>
<dbReference type="Pfam" id="PF21243">
    <property type="entry name" value="ECT2_BRCT0"/>
    <property type="match status" value="1"/>
</dbReference>
<dbReference type="GO" id="GO:0005085">
    <property type="term" value="F:guanyl-nucleotide exchange factor activity"/>
    <property type="evidence" value="ECO:0007669"/>
    <property type="project" value="InterPro"/>
</dbReference>
<dbReference type="OMA" id="WINEAWE"/>
<dbReference type="SMART" id="SM00292">
    <property type="entry name" value="BRCT"/>
    <property type="match status" value="2"/>
</dbReference>
<dbReference type="Pfam" id="PF12738">
    <property type="entry name" value="PTCB-BRCT"/>
    <property type="match status" value="1"/>
</dbReference>
<dbReference type="SUPFAM" id="SSF52113">
    <property type="entry name" value="BRCT domain"/>
    <property type="match status" value="2"/>
</dbReference>
<dbReference type="InterPro" id="IPR001357">
    <property type="entry name" value="BRCT_dom"/>
</dbReference>
<accession>A0A1X7TIM8</accession>
<reference evidence="2" key="1">
    <citation type="submission" date="2017-05" db="UniProtKB">
        <authorList>
            <consortium name="EnsemblMetazoa"/>
        </authorList>
    </citation>
    <scope>IDENTIFICATION</scope>
</reference>
<dbReference type="STRING" id="400682.A0A1X7TIM8"/>
<dbReference type="OrthoDB" id="251770at2759"/>
<dbReference type="GO" id="GO:0005096">
    <property type="term" value="F:GTPase activator activity"/>
    <property type="evidence" value="ECO:0007669"/>
    <property type="project" value="InterPro"/>
</dbReference>
<dbReference type="GO" id="GO:2000431">
    <property type="term" value="P:regulation of cytokinesis, actomyosin contractile ring assembly"/>
    <property type="evidence" value="ECO:0007669"/>
    <property type="project" value="InterPro"/>
</dbReference>
<sequence>MEESAMPMDESYKAAPKNLSVVYSTDSIHLSSDVPDGSNILFILRDFKGKVFDHLLKQNYRIIGPPCVEYCVAKNISLTDRKRPVYSCTMEGVVACLTGFRNDKELARELCDMIHWMGGSVRNKVSSAVTHVVAKNVIGTNYKNAVSFGIDIMREDWVHESWKNRTNPDVSATDPELMVFKQLPFLGCHLSLFGFTPTEAEHVSEIAQTNGGVMCELTDDSLTHLVIANGVDTNNVPTGIPPRTHIVKQQYVLDYLYLFYPNPRLSERMAVSNAHAQTS</sequence>
<dbReference type="InterPro" id="IPR026817">
    <property type="entry name" value="Ect2"/>
</dbReference>
<dbReference type="GO" id="GO:0005938">
    <property type="term" value="C:cell cortex"/>
    <property type="evidence" value="ECO:0007669"/>
    <property type="project" value="TreeGrafter"/>
</dbReference>
<protein>
    <recommendedName>
        <fullName evidence="1">BRCT domain-containing protein</fullName>
    </recommendedName>
</protein>
<dbReference type="PROSITE" id="PS50172">
    <property type="entry name" value="BRCT"/>
    <property type="match status" value="1"/>
</dbReference>
<proteinExistence type="predicted"/>
<evidence type="ECO:0000259" key="1">
    <source>
        <dbReference type="PROSITE" id="PS50172"/>
    </source>
</evidence>
<dbReference type="Pfam" id="PF00533">
    <property type="entry name" value="BRCT"/>
    <property type="match status" value="1"/>
</dbReference>
<dbReference type="GO" id="GO:0005634">
    <property type="term" value="C:nucleus"/>
    <property type="evidence" value="ECO:0007669"/>
    <property type="project" value="InterPro"/>
</dbReference>
<dbReference type="Gene3D" id="3.40.50.10190">
    <property type="entry name" value="BRCT domain"/>
    <property type="match status" value="3"/>
</dbReference>
<dbReference type="InterPro" id="IPR049396">
    <property type="entry name" value="ECT2_BRCT0"/>
</dbReference>
<dbReference type="eggNOG" id="KOG3524">
    <property type="taxonomic scope" value="Eukaryota"/>
</dbReference>
<dbReference type="AlphaFoldDB" id="A0A1X7TIM8"/>
<dbReference type="GO" id="GO:0000281">
    <property type="term" value="P:mitotic cytokinesis"/>
    <property type="evidence" value="ECO:0007669"/>
    <property type="project" value="TreeGrafter"/>
</dbReference>
<dbReference type="PANTHER" id="PTHR16777:SF2">
    <property type="entry name" value="PROTEIN ECT2"/>
    <property type="match status" value="1"/>
</dbReference>
<dbReference type="InParanoid" id="A0A1X7TIM8"/>
<dbReference type="EnsemblMetazoa" id="Aqu2.1.14689_001">
    <property type="protein sequence ID" value="Aqu2.1.14689_001"/>
    <property type="gene ID" value="Aqu2.1.14689"/>
</dbReference>
<dbReference type="InterPro" id="IPR036420">
    <property type="entry name" value="BRCT_dom_sf"/>
</dbReference>
<organism evidence="2">
    <name type="scientific">Amphimedon queenslandica</name>
    <name type="common">Sponge</name>
    <dbReference type="NCBI Taxonomy" id="400682"/>
    <lineage>
        <taxon>Eukaryota</taxon>
        <taxon>Metazoa</taxon>
        <taxon>Porifera</taxon>
        <taxon>Demospongiae</taxon>
        <taxon>Heteroscleromorpha</taxon>
        <taxon>Haplosclerida</taxon>
        <taxon>Niphatidae</taxon>
        <taxon>Amphimedon</taxon>
    </lineage>
</organism>
<name>A0A1X7TIM8_AMPQE</name>
<feature type="domain" description="BRCT" evidence="1">
    <location>
        <begin position="85"/>
        <end position="161"/>
    </location>
</feature>